<feature type="domain" description="Peptidase M16 N-terminal" evidence="6">
    <location>
        <begin position="54"/>
        <end position="197"/>
    </location>
</feature>
<keyword evidence="3" id="KW-0482">Metalloprotease</keyword>
<feature type="region of interest" description="Disordered" evidence="5">
    <location>
        <begin position="454"/>
        <end position="474"/>
    </location>
</feature>
<organism evidence="8 9">
    <name type="scientific">Candidatus Defluviicoccus seviourii</name>
    <dbReference type="NCBI Taxonomy" id="2565273"/>
    <lineage>
        <taxon>Bacteria</taxon>
        <taxon>Pseudomonadati</taxon>
        <taxon>Pseudomonadota</taxon>
        <taxon>Alphaproteobacteria</taxon>
        <taxon>Rhodospirillales</taxon>
        <taxon>Rhodospirillaceae</taxon>
        <taxon>Defluviicoccus</taxon>
    </lineage>
</organism>
<keyword evidence="9" id="KW-1185">Reference proteome</keyword>
<dbReference type="AlphaFoldDB" id="A0A564WG36"/>
<dbReference type="GO" id="GO:0004222">
    <property type="term" value="F:metalloendopeptidase activity"/>
    <property type="evidence" value="ECO:0007669"/>
    <property type="project" value="InterPro"/>
</dbReference>
<accession>A0A564WG36</accession>
<name>A0A564WG36_9PROT</name>
<sequence>MTANSSRGAPVGSRIGYALILAVALLGPLVRPPVAQAAVFSPETFTLANGLQVVVVPNRRAPVVSHMVWYKVGAADEPAGQSGLAHLLEHLMFKGTPTVPDGAFSQEVARNGGEDNAFTSYDYTAYFQNIAKDRLGLVMELEADRMRNLTLSDAQVAGEINVVLEERHQRVDNNPAALLGERTSALVFLNSPYRRPVIGWEHEIRGLTRSQLLAFYRQWYHPGNAIVVVAGDVSVDEVRPLAERIYGVIPAAAAAERPLIGEPPPLTARRVRLEDSRVAQPAWSRHYLAPSARSGDGRQVAALEVLAAVLGDGATSRLYRSLVVDGGPAVSAAAMYDPTLRGPSRFTISASPRPDVALSTIETAVEAVVRATRDGDLAAEDIERAKKRLIAEAVYARDSLSHGAHALGEALSVGLPIAYVEEWPQAIAAVSRDEVIAAARAVLDDAHAVTALLPASGRENGERDQAARTTGGAQ</sequence>
<keyword evidence="8" id="KW-0378">Hydrolase</keyword>
<comment type="caution">
    <text evidence="8">The sequence shown here is derived from an EMBL/GenBank/DDBJ whole genome shotgun (WGS) entry which is preliminary data.</text>
</comment>
<evidence type="ECO:0000256" key="4">
    <source>
        <dbReference type="RuleBase" id="RU004447"/>
    </source>
</evidence>
<evidence type="ECO:0000259" key="7">
    <source>
        <dbReference type="Pfam" id="PF05193"/>
    </source>
</evidence>
<dbReference type="GO" id="GO:0006508">
    <property type="term" value="P:proteolysis"/>
    <property type="evidence" value="ECO:0007669"/>
    <property type="project" value="UniProtKB-KW"/>
</dbReference>
<dbReference type="GO" id="GO:0046872">
    <property type="term" value="F:metal ion binding"/>
    <property type="evidence" value="ECO:0007669"/>
    <property type="project" value="InterPro"/>
</dbReference>
<comment type="similarity">
    <text evidence="2 4">Belongs to the peptidase M16 family.</text>
</comment>
<reference evidence="8" key="1">
    <citation type="submission" date="2018-11" db="EMBL/GenBank/DDBJ databases">
        <authorList>
            <person name="Onetto C."/>
        </authorList>
    </citation>
    <scope>NUCLEOTIDE SEQUENCE [LARGE SCALE GENOMIC DNA]</scope>
</reference>
<dbReference type="InterPro" id="IPR011765">
    <property type="entry name" value="Pept_M16_N"/>
</dbReference>
<evidence type="ECO:0000256" key="2">
    <source>
        <dbReference type="ARBA" id="ARBA00007261"/>
    </source>
</evidence>
<evidence type="ECO:0000256" key="5">
    <source>
        <dbReference type="SAM" id="MobiDB-lite"/>
    </source>
</evidence>
<dbReference type="Proteomes" id="UP000326641">
    <property type="component" value="Unassembled WGS sequence"/>
</dbReference>
<dbReference type="PANTHER" id="PTHR11851:SF49">
    <property type="entry name" value="MITOCHONDRIAL-PROCESSING PEPTIDASE SUBUNIT ALPHA"/>
    <property type="match status" value="1"/>
</dbReference>
<dbReference type="InterPro" id="IPR011249">
    <property type="entry name" value="Metalloenz_LuxS/M16"/>
</dbReference>
<dbReference type="EMBL" id="UXAT02000045">
    <property type="protein sequence ID" value="VUX47432.1"/>
    <property type="molecule type" value="Genomic_DNA"/>
</dbReference>
<dbReference type="InterPro" id="IPR007863">
    <property type="entry name" value="Peptidase_M16_C"/>
</dbReference>
<dbReference type="InterPro" id="IPR050361">
    <property type="entry name" value="MPP/UQCRC_Complex"/>
</dbReference>
<evidence type="ECO:0000313" key="8">
    <source>
        <dbReference type="EMBL" id="VUX47432.1"/>
    </source>
</evidence>
<comment type="cofactor">
    <cofactor evidence="1">
        <name>Zn(2+)</name>
        <dbReference type="ChEBI" id="CHEBI:29105"/>
    </cofactor>
</comment>
<dbReference type="EC" id="3.4.24.-" evidence="8"/>
<keyword evidence="8" id="KW-0645">Protease</keyword>
<dbReference type="Gene3D" id="3.30.830.10">
    <property type="entry name" value="Metalloenzyme, LuxS/M16 peptidase-like"/>
    <property type="match status" value="2"/>
</dbReference>
<dbReference type="SUPFAM" id="SSF63411">
    <property type="entry name" value="LuxS/MPP-like metallohydrolase"/>
    <property type="match status" value="2"/>
</dbReference>
<proteinExistence type="inferred from homology"/>
<evidence type="ECO:0000256" key="3">
    <source>
        <dbReference type="ARBA" id="ARBA00023049"/>
    </source>
</evidence>
<dbReference type="Pfam" id="PF05193">
    <property type="entry name" value="Peptidase_M16_C"/>
    <property type="match status" value="1"/>
</dbReference>
<evidence type="ECO:0000259" key="6">
    <source>
        <dbReference type="Pfam" id="PF00675"/>
    </source>
</evidence>
<evidence type="ECO:0000256" key="1">
    <source>
        <dbReference type="ARBA" id="ARBA00001947"/>
    </source>
</evidence>
<dbReference type="Pfam" id="PF00675">
    <property type="entry name" value="Peptidase_M16"/>
    <property type="match status" value="1"/>
</dbReference>
<protein>
    <submittedName>
        <fullName evidence="8">Uncharacterized zinc protease y4wA</fullName>
        <ecNumber evidence="8">3.4.24.-</ecNumber>
    </submittedName>
</protein>
<dbReference type="InterPro" id="IPR001431">
    <property type="entry name" value="Pept_M16_Zn_BS"/>
</dbReference>
<evidence type="ECO:0000313" key="9">
    <source>
        <dbReference type="Proteomes" id="UP000326641"/>
    </source>
</evidence>
<gene>
    <name evidence="8" type="ORF">DF3PA_50079</name>
</gene>
<dbReference type="PANTHER" id="PTHR11851">
    <property type="entry name" value="METALLOPROTEASE"/>
    <property type="match status" value="1"/>
</dbReference>
<dbReference type="PROSITE" id="PS00143">
    <property type="entry name" value="INSULINASE"/>
    <property type="match status" value="1"/>
</dbReference>
<feature type="domain" description="Peptidase M16 C-terminal" evidence="7">
    <location>
        <begin position="207"/>
        <end position="389"/>
    </location>
</feature>